<proteinExistence type="predicted"/>
<dbReference type="EMBL" id="QCYH01000008">
    <property type="protein sequence ID" value="PVA09504.1"/>
    <property type="molecule type" value="Genomic_DNA"/>
</dbReference>
<keyword evidence="7" id="KW-0255">Endonuclease</keyword>
<evidence type="ECO:0000256" key="5">
    <source>
        <dbReference type="ARBA" id="ARBA00047942"/>
    </source>
</evidence>
<dbReference type="GO" id="GO:0032259">
    <property type="term" value="P:methylation"/>
    <property type="evidence" value="ECO:0007669"/>
    <property type="project" value="UniProtKB-KW"/>
</dbReference>
<dbReference type="PANTHER" id="PTHR33841:SF1">
    <property type="entry name" value="DNA METHYLTRANSFERASE A"/>
    <property type="match status" value="1"/>
</dbReference>
<sequence length="1381" mass="155149">MSSEIASQGSLFTSDFLTETIHTVSEWASLIDADIDRIECELRSVFDGFPVTQTPNESQTEDDLIWPILETLGWTESLRQQNLSPKGREDVPDGILFESAEAKKNANRFPEEWKRYEFGSVVVESKRWARPLDRRSGRRGEETAPSTQMLRYLRRIDDITGGTLRWGILTNGSKWRLYFSGARSVSEQFFELDIAAILDLPGHNDGLFALNEDDRRHWLKVFLLIFRREAFIPAGADPRTFHEKALDEGKFYEERVAEDLSNKVFGEVFPDLVRAIVKAAPEADLQAVREAALILLYRLLFILYAEDRDLLPVKDTRYDDYGLRNKVRLDVKERKDKNDVFSETAARYWGAMADLFIAIDQGDASIGLPPYNGGLFDQERHAILTNIRIPDAVMARVIDALSFEVTPDGRKYINYRNLSVQQLGSIYERLLEYEVTRDGDDITVQPNIFARKGSGSYYTPDDLVQLILTETLEPLVEERKRAFRDKITELEGSTRADDRKIGQLRLHDPATALLELKVCDPAMGSGHFLVSLVDFMADQVITAMAEAELDAPEEWGDYISPLGERIDTIRNTILANADERDWTIDEEQLDDRHIIRRMVLKRCIYGVDKNPMAVELAKVALWLHTFTVGAPLSFLDHHLRCGDSLFGSWVKKGIDKAAIYGTPLLLHEPMKRALRAASKMQIVEGLTDAEIAEAHRSADVFAEVEDMTAPLDALLKLIHAIDWLDIKGKEKKTAMQAFFDGELGDPLDIALGKRKLTRPKAKAADQTLKGRMSAAEKFDLFSDIFAQAQMLIAEENFLNWQVTFPGIWSDWEEDELTGGFHAVIGNPPWDRMKLQQIEWFAERRPEIAMAARASDRQKLIAALEGAGDPLAQDYARASQRAEAGTRMARKGGDYPLLSGGDVNLYSLFVERAMTVVKQDGLIGLLVPSGIASDKTAAKFFKGVATEGRLKTLYDFENGRQGRTGGPFFPDVHRSFKFCALVASPSPTDHAAQCAFFLHDVSDLTEEGIKFALSAEDFARVNPNTGTAPIFRSKRDADLTTVIYGNAVPLVDRSSGTEVKAWPVKYSTMFHMTNDSRLFRTRKELDEQEAAYPLGGNAFGSAAGNWLPLYVGRMIHQFDHRAASVEVNESNLHNAALSGAVSEEQKADPDFVPTPQYWVPESEVDLPLGIEWTIAFRDIARATDARTMIAAIVPKAGFGNKAPLLLPEEVDAYRACADLIAANLNSLALDFVVRSKVHSTSVNWFIAEQFPMIPPDKFQSERFGTKRAAEVVREIVLELTYTAHDMAAFARDMGYVDEAGTVKAPFTWDEERRLALRAKLDAVFFHLYGITDRDDIRYIYSTFPIIEREEKAAYGGKYRSCELCLAYLNALTAGNPDAEIKI</sequence>
<dbReference type="GO" id="GO:0006304">
    <property type="term" value="P:DNA modification"/>
    <property type="evidence" value="ECO:0007669"/>
    <property type="project" value="InterPro"/>
</dbReference>
<dbReference type="InterPro" id="IPR011639">
    <property type="entry name" value="MethylTrfase_TaqI-like_dom"/>
</dbReference>
<dbReference type="SUPFAM" id="SSF53335">
    <property type="entry name" value="S-adenosyl-L-methionine-dependent methyltransferases"/>
    <property type="match status" value="1"/>
</dbReference>
<keyword evidence="4" id="KW-0949">S-adenosyl-L-methionine</keyword>
<dbReference type="GO" id="GO:0003676">
    <property type="term" value="F:nucleic acid binding"/>
    <property type="evidence" value="ECO:0007669"/>
    <property type="project" value="InterPro"/>
</dbReference>
<reference evidence="7 8" key="1">
    <citation type="submission" date="2018-04" db="EMBL/GenBank/DDBJ databases">
        <title>Pelagivirga bohaiensis gen. nov., sp. nov., a bacterium isolated from the Bohai Sea.</title>
        <authorList>
            <person name="Ji X."/>
        </authorList>
    </citation>
    <scope>NUCLEOTIDE SEQUENCE [LARGE SCALE GENOMIC DNA]</scope>
    <source>
        <strain evidence="7 8">BH-SD19</strain>
    </source>
</reference>
<comment type="catalytic activity">
    <reaction evidence="5">
        <text>a 2'-deoxyadenosine in DNA + S-adenosyl-L-methionine = an N(6)-methyl-2'-deoxyadenosine in DNA + S-adenosyl-L-homocysteine + H(+)</text>
        <dbReference type="Rhea" id="RHEA:15197"/>
        <dbReference type="Rhea" id="RHEA-COMP:12418"/>
        <dbReference type="Rhea" id="RHEA-COMP:12419"/>
        <dbReference type="ChEBI" id="CHEBI:15378"/>
        <dbReference type="ChEBI" id="CHEBI:57856"/>
        <dbReference type="ChEBI" id="CHEBI:59789"/>
        <dbReference type="ChEBI" id="CHEBI:90615"/>
        <dbReference type="ChEBI" id="CHEBI:90616"/>
        <dbReference type="EC" id="2.1.1.72"/>
    </reaction>
</comment>
<dbReference type="GO" id="GO:0009007">
    <property type="term" value="F:site-specific DNA-methyltransferase (adenine-specific) activity"/>
    <property type="evidence" value="ECO:0007669"/>
    <property type="project" value="UniProtKB-EC"/>
</dbReference>
<protein>
    <recommendedName>
        <fullName evidence="1">site-specific DNA-methyltransferase (adenine-specific)</fullName>
        <ecNumber evidence="1">2.1.1.72</ecNumber>
    </recommendedName>
</protein>
<name>A0A2T7G514_9RHOB</name>
<dbReference type="InterPro" id="IPR029063">
    <property type="entry name" value="SAM-dependent_MTases_sf"/>
</dbReference>
<dbReference type="PROSITE" id="PS00092">
    <property type="entry name" value="N6_MTASE"/>
    <property type="match status" value="1"/>
</dbReference>
<dbReference type="PANTHER" id="PTHR33841">
    <property type="entry name" value="DNA METHYLTRANSFERASE YEEA-RELATED"/>
    <property type="match status" value="1"/>
</dbReference>
<keyword evidence="2" id="KW-0489">Methyltransferase</keyword>
<feature type="domain" description="Type II methyltransferase M.TaqI-like" evidence="6">
    <location>
        <begin position="603"/>
        <end position="835"/>
    </location>
</feature>
<keyword evidence="3" id="KW-0808">Transferase</keyword>
<dbReference type="PRINTS" id="PR00507">
    <property type="entry name" value="N12N6MTFRASE"/>
</dbReference>
<dbReference type="Pfam" id="PF07669">
    <property type="entry name" value="Eco57I"/>
    <property type="match status" value="1"/>
</dbReference>
<dbReference type="Gene3D" id="3.40.50.150">
    <property type="entry name" value="Vaccinia Virus protein VP39"/>
    <property type="match status" value="2"/>
</dbReference>
<keyword evidence="7" id="KW-0378">Hydrolase</keyword>
<evidence type="ECO:0000256" key="2">
    <source>
        <dbReference type="ARBA" id="ARBA00022603"/>
    </source>
</evidence>
<organism evidence="7 8">
    <name type="scientific">Pelagivirga sediminicola</name>
    <dbReference type="NCBI Taxonomy" id="2170575"/>
    <lineage>
        <taxon>Bacteria</taxon>
        <taxon>Pseudomonadati</taxon>
        <taxon>Pseudomonadota</taxon>
        <taxon>Alphaproteobacteria</taxon>
        <taxon>Rhodobacterales</taxon>
        <taxon>Paracoccaceae</taxon>
        <taxon>Pelagivirga</taxon>
    </lineage>
</organism>
<keyword evidence="7" id="KW-0540">Nuclease</keyword>
<comment type="caution">
    <text evidence="7">The sequence shown here is derived from an EMBL/GenBank/DDBJ whole genome shotgun (WGS) entry which is preliminary data.</text>
</comment>
<evidence type="ECO:0000313" key="7">
    <source>
        <dbReference type="EMBL" id="PVA09504.1"/>
    </source>
</evidence>
<accession>A0A2T7G514</accession>
<evidence type="ECO:0000313" key="8">
    <source>
        <dbReference type="Proteomes" id="UP000244446"/>
    </source>
</evidence>
<dbReference type="EC" id="2.1.1.72" evidence="1"/>
<dbReference type="InterPro" id="IPR002052">
    <property type="entry name" value="DNA_methylase_N6_adenine_CS"/>
</dbReference>
<dbReference type="OrthoDB" id="9806213at2"/>
<evidence type="ECO:0000256" key="4">
    <source>
        <dbReference type="ARBA" id="ARBA00022691"/>
    </source>
</evidence>
<evidence type="ECO:0000256" key="1">
    <source>
        <dbReference type="ARBA" id="ARBA00011900"/>
    </source>
</evidence>
<gene>
    <name evidence="7" type="ORF">DC366_14065</name>
</gene>
<dbReference type="Proteomes" id="UP000244446">
    <property type="component" value="Unassembled WGS sequence"/>
</dbReference>
<dbReference type="GO" id="GO:0004519">
    <property type="term" value="F:endonuclease activity"/>
    <property type="evidence" value="ECO:0007669"/>
    <property type="project" value="UniProtKB-KW"/>
</dbReference>
<keyword evidence="8" id="KW-1185">Reference proteome</keyword>
<dbReference type="InterPro" id="IPR050953">
    <property type="entry name" value="N4_N6_ade-DNA_methylase"/>
</dbReference>
<evidence type="ECO:0000259" key="6">
    <source>
        <dbReference type="Pfam" id="PF07669"/>
    </source>
</evidence>
<dbReference type="RefSeq" id="WP_108692856.1">
    <property type="nucleotide sequence ID" value="NZ_QCYH01000008.1"/>
</dbReference>
<evidence type="ECO:0000256" key="3">
    <source>
        <dbReference type="ARBA" id="ARBA00022679"/>
    </source>
</evidence>